<evidence type="ECO:0000313" key="3">
    <source>
        <dbReference type="Proteomes" id="UP000026961"/>
    </source>
</evidence>
<keyword evidence="3" id="KW-1185">Reference proteome</keyword>
<accession>A0A0E0B415</accession>
<reference evidence="2" key="1">
    <citation type="submission" date="2015-04" db="UniProtKB">
        <authorList>
            <consortium name="EnsemblPlants"/>
        </authorList>
    </citation>
    <scope>IDENTIFICATION</scope>
</reference>
<organism evidence="2">
    <name type="scientific">Oryza glumipatula</name>
    <dbReference type="NCBI Taxonomy" id="40148"/>
    <lineage>
        <taxon>Eukaryota</taxon>
        <taxon>Viridiplantae</taxon>
        <taxon>Streptophyta</taxon>
        <taxon>Embryophyta</taxon>
        <taxon>Tracheophyta</taxon>
        <taxon>Spermatophyta</taxon>
        <taxon>Magnoliopsida</taxon>
        <taxon>Liliopsida</taxon>
        <taxon>Poales</taxon>
        <taxon>Poaceae</taxon>
        <taxon>BOP clade</taxon>
        <taxon>Oryzoideae</taxon>
        <taxon>Oryzeae</taxon>
        <taxon>Oryzinae</taxon>
        <taxon>Oryza</taxon>
    </lineage>
</organism>
<feature type="region of interest" description="Disordered" evidence="1">
    <location>
        <begin position="208"/>
        <end position="251"/>
    </location>
</feature>
<dbReference type="Proteomes" id="UP000026961">
    <property type="component" value="Chromosome 9"/>
</dbReference>
<proteinExistence type="predicted"/>
<evidence type="ECO:0000313" key="2">
    <source>
        <dbReference type="EnsemblPlants" id="OGLUM09G13750.1"/>
    </source>
</evidence>
<sequence>MAVWLAKTLPPLAKFGQSKSLANGRPHVLLPPAASLSASSLSYPSSPFVSARRPGVTAGTADPTGRRLPCQPSSPLPAAIAFLLRRRPSARLDNEDDGAARRLSNNAGAELVMADAAVPLAAADFEQVDQFACGGFSLTVAMNHLLAGGESVCAIDSEEGRARRSGWRAWRRGRPARIRSRRRLMCLSSSSSGAGHRRVKRRHRRRFPIHAPPRLKPPPPHPPVGKRATGAGWVEVGKGKGVTVEEERGRR</sequence>
<feature type="compositionally biased region" description="Pro residues" evidence="1">
    <location>
        <begin position="210"/>
        <end position="223"/>
    </location>
</feature>
<dbReference type="EnsemblPlants" id="OGLUM09G13750.1">
    <property type="protein sequence ID" value="OGLUM09G13750.1"/>
    <property type="gene ID" value="OGLUM09G13750"/>
</dbReference>
<dbReference type="HOGENOM" id="CLU_1196541_0_0_1"/>
<feature type="region of interest" description="Disordered" evidence="1">
    <location>
        <begin position="52"/>
        <end position="71"/>
    </location>
</feature>
<evidence type="ECO:0000256" key="1">
    <source>
        <dbReference type="SAM" id="MobiDB-lite"/>
    </source>
</evidence>
<dbReference type="AlphaFoldDB" id="A0A0E0B415"/>
<reference evidence="2" key="2">
    <citation type="submission" date="2018-05" db="EMBL/GenBank/DDBJ databases">
        <title>OgluRS3 (Oryza glumaepatula Reference Sequence Version 3).</title>
        <authorList>
            <person name="Zhang J."/>
            <person name="Kudrna D."/>
            <person name="Lee S."/>
            <person name="Talag J."/>
            <person name="Welchert J."/>
            <person name="Wing R.A."/>
        </authorList>
    </citation>
    <scope>NUCLEOTIDE SEQUENCE [LARGE SCALE GENOMIC DNA]</scope>
</reference>
<dbReference type="Gramene" id="OGLUM09G13750.1">
    <property type="protein sequence ID" value="OGLUM09G13750.1"/>
    <property type="gene ID" value="OGLUM09G13750"/>
</dbReference>
<protein>
    <submittedName>
        <fullName evidence="2">Uncharacterized protein</fullName>
    </submittedName>
</protein>
<name>A0A0E0B415_9ORYZ</name>